<dbReference type="InterPro" id="IPR002114">
    <property type="entry name" value="PTS_HPr_Ser_P_site"/>
</dbReference>
<evidence type="ECO:0000256" key="4">
    <source>
        <dbReference type="ARBA" id="ARBA00022683"/>
    </source>
</evidence>
<dbReference type="HOGENOM" id="CLU_136230_1_1_4"/>
<name>M1LPB4_9PROT</name>
<dbReference type="PROSITE" id="PS00589">
    <property type="entry name" value="PTS_HPR_SER"/>
    <property type="match status" value="1"/>
</dbReference>
<dbReference type="SUPFAM" id="SSF55594">
    <property type="entry name" value="HPr-like"/>
    <property type="match status" value="1"/>
</dbReference>
<dbReference type="NCBIfam" id="TIGR01003">
    <property type="entry name" value="PTS_HPr_family"/>
    <property type="match status" value="1"/>
</dbReference>
<evidence type="ECO:0000313" key="7">
    <source>
        <dbReference type="Proteomes" id="UP000011686"/>
    </source>
</evidence>
<dbReference type="AlphaFoldDB" id="M1LPB4"/>
<evidence type="ECO:0000313" key="6">
    <source>
        <dbReference type="EMBL" id="AGF47517.1"/>
    </source>
</evidence>
<evidence type="ECO:0000256" key="2">
    <source>
        <dbReference type="ARBA" id="ARBA00010736"/>
    </source>
</evidence>
<comment type="similarity">
    <text evidence="2">Belongs to the HPr family.</text>
</comment>
<dbReference type="RefSeq" id="WP_015238649.1">
    <property type="nucleotide sequence ID" value="NC_020283.1"/>
</dbReference>
<keyword evidence="7" id="KW-1185">Reference proteome</keyword>
<dbReference type="KEGG" id="kct:CDEE_0472"/>
<dbReference type="InterPro" id="IPR050399">
    <property type="entry name" value="HPr"/>
</dbReference>
<dbReference type="GO" id="GO:0005737">
    <property type="term" value="C:cytoplasm"/>
    <property type="evidence" value="ECO:0007669"/>
    <property type="project" value="UniProtKB-SubCell"/>
</dbReference>
<dbReference type="PROSITE" id="PS51350">
    <property type="entry name" value="PTS_HPR_DOM"/>
    <property type="match status" value="1"/>
</dbReference>
<sequence length="85" mass="9185">MTIIKSIVLNKKNGLDVSEASKLTKIASQFRSEVFISCDARKVNAKSIMGIMMLAAGTGKNIKIEISGPDSEAAMKALDLFFCDE</sequence>
<comment type="subcellular location">
    <subcellularLocation>
        <location evidence="1">Cytoplasm</location>
    </subcellularLocation>
</comment>
<keyword evidence="4" id="KW-0598">Phosphotransferase system</keyword>
<keyword evidence="3" id="KW-0963">Cytoplasm</keyword>
<dbReference type="InterPro" id="IPR035895">
    <property type="entry name" value="HPr-like_sf"/>
</dbReference>
<dbReference type="CDD" id="cd00367">
    <property type="entry name" value="PTS-HPr_like"/>
    <property type="match status" value="1"/>
</dbReference>
<accession>M1LPB4</accession>
<gene>
    <name evidence="6" type="ORF">CDEE_0472</name>
</gene>
<dbReference type="PANTHER" id="PTHR33705">
    <property type="entry name" value="PHOSPHOCARRIER PROTEIN HPR"/>
    <property type="match status" value="1"/>
</dbReference>
<dbReference type="GO" id="GO:0009401">
    <property type="term" value="P:phosphoenolpyruvate-dependent sugar phosphotransferase system"/>
    <property type="evidence" value="ECO:0007669"/>
    <property type="project" value="UniProtKB-KW"/>
</dbReference>
<dbReference type="PANTHER" id="PTHR33705:SF2">
    <property type="entry name" value="PHOSPHOCARRIER PROTEIN NPR"/>
    <property type="match status" value="1"/>
</dbReference>
<dbReference type="PATRIC" id="fig|1208918.3.peg.215"/>
<feature type="domain" description="HPr" evidence="5">
    <location>
        <begin position="2"/>
        <end position="85"/>
    </location>
</feature>
<evidence type="ECO:0000259" key="5">
    <source>
        <dbReference type="PROSITE" id="PS51350"/>
    </source>
</evidence>
<dbReference type="PRINTS" id="PR00107">
    <property type="entry name" value="PHOSPHOCPHPR"/>
</dbReference>
<reference evidence="6 7" key="1">
    <citation type="journal article" date="2013" name="Genome Biol. Evol.">
        <title>Genome evolution and phylogenomic analysis of candidatus kinetoplastibacterium, the betaproteobacterial endosymbionts of strigomonas and angomonas.</title>
        <authorList>
            <person name="Alves J.M."/>
            <person name="Serrano M.G."/>
            <person name="Maia da Silva F."/>
            <person name="Voegtly L.J."/>
            <person name="Matveyev A.V."/>
            <person name="Teixeira M.M."/>
            <person name="Camargo E.P."/>
            <person name="Buck G.A."/>
        </authorList>
    </citation>
    <scope>NUCLEOTIDE SEQUENCE [LARGE SCALE GENOMIC DNA]</scope>
    <source>
        <strain evidence="6 7">TCC036E</strain>
    </source>
</reference>
<dbReference type="eggNOG" id="COG1925">
    <property type="taxonomic scope" value="Bacteria"/>
</dbReference>
<protein>
    <submittedName>
        <fullName evidence="6">Phosphocarrier protein</fullName>
    </submittedName>
</protein>
<dbReference type="Pfam" id="PF00381">
    <property type="entry name" value="PTS-HPr"/>
    <property type="match status" value="1"/>
</dbReference>
<dbReference type="EMBL" id="CP003804">
    <property type="protein sequence ID" value="AGF47517.1"/>
    <property type="molecule type" value="Genomic_DNA"/>
</dbReference>
<dbReference type="Gene3D" id="3.30.1340.10">
    <property type="entry name" value="HPr-like"/>
    <property type="match status" value="1"/>
</dbReference>
<organism evidence="6 7">
    <name type="scientific">Candidatus Kinetoplastidibacterium crithidiae TCC036E</name>
    <dbReference type="NCBI Taxonomy" id="1208918"/>
    <lineage>
        <taxon>Bacteria</taxon>
        <taxon>Pseudomonadati</taxon>
        <taxon>Pseudomonadota</taxon>
        <taxon>Betaproteobacteria</taxon>
        <taxon>Candidatus Kinetoplastidibacterium</taxon>
    </lineage>
</organism>
<dbReference type="InterPro" id="IPR000032">
    <property type="entry name" value="HPr-like"/>
</dbReference>
<evidence type="ECO:0000256" key="3">
    <source>
        <dbReference type="ARBA" id="ARBA00022490"/>
    </source>
</evidence>
<proteinExistence type="inferred from homology"/>
<dbReference type="STRING" id="1208918.CDEE_0472"/>
<evidence type="ECO:0000256" key="1">
    <source>
        <dbReference type="ARBA" id="ARBA00004496"/>
    </source>
</evidence>
<dbReference type="Proteomes" id="UP000011686">
    <property type="component" value="Chromosome"/>
</dbReference>